<dbReference type="Proteomes" id="UP000001593">
    <property type="component" value="Unassembled WGS sequence"/>
</dbReference>
<evidence type="ECO:0000313" key="2">
    <source>
        <dbReference type="Proteomes" id="UP000001593"/>
    </source>
</evidence>
<sequence length="104" mass="11813">MAGDGERHFIAIDQELHTQLLNGFEDLKRQLTRVQESTDSSTMVIKRIEDKLDSVLRRLDAIESISPTNLSYDCAQRVDPSSLQYITARLDILERTLALSHSIV</sequence>
<accession>A7T1U3</accession>
<proteinExistence type="predicted"/>
<name>A7T1U3_NEMVE</name>
<feature type="non-terminal residue" evidence="1">
    <location>
        <position position="104"/>
    </location>
</feature>
<evidence type="ECO:0008006" key="3">
    <source>
        <dbReference type="Google" id="ProtNLM"/>
    </source>
</evidence>
<dbReference type="HOGENOM" id="CLU_2256820_0_0_1"/>
<dbReference type="EMBL" id="DS470161">
    <property type="protein sequence ID" value="EDO30073.1"/>
    <property type="molecule type" value="Genomic_DNA"/>
</dbReference>
<gene>
    <name evidence="1" type="ORF">NEMVEDRAFT_v1g248547</name>
</gene>
<reference evidence="1 2" key="1">
    <citation type="journal article" date="2007" name="Science">
        <title>Sea anemone genome reveals ancestral eumetazoan gene repertoire and genomic organization.</title>
        <authorList>
            <person name="Putnam N.H."/>
            <person name="Srivastava M."/>
            <person name="Hellsten U."/>
            <person name="Dirks B."/>
            <person name="Chapman J."/>
            <person name="Salamov A."/>
            <person name="Terry A."/>
            <person name="Shapiro H."/>
            <person name="Lindquist E."/>
            <person name="Kapitonov V.V."/>
            <person name="Jurka J."/>
            <person name="Genikhovich G."/>
            <person name="Grigoriev I.V."/>
            <person name="Lucas S.M."/>
            <person name="Steele R.E."/>
            <person name="Finnerty J.R."/>
            <person name="Technau U."/>
            <person name="Martindale M.Q."/>
            <person name="Rokhsar D.S."/>
        </authorList>
    </citation>
    <scope>NUCLEOTIDE SEQUENCE [LARGE SCALE GENOMIC DNA]</scope>
    <source>
        <strain evidence="2">CH2 X CH6</strain>
    </source>
</reference>
<dbReference type="AlphaFoldDB" id="A7T1U3"/>
<protein>
    <recommendedName>
        <fullName evidence="3">Biogenesis of lysosome-related organelles complex 1 subunit 7</fullName>
    </recommendedName>
</protein>
<dbReference type="KEGG" id="nve:5500785"/>
<evidence type="ECO:0000313" key="1">
    <source>
        <dbReference type="EMBL" id="EDO30073.1"/>
    </source>
</evidence>
<organism evidence="1 2">
    <name type="scientific">Nematostella vectensis</name>
    <name type="common">Starlet sea anemone</name>
    <dbReference type="NCBI Taxonomy" id="45351"/>
    <lineage>
        <taxon>Eukaryota</taxon>
        <taxon>Metazoa</taxon>
        <taxon>Cnidaria</taxon>
        <taxon>Anthozoa</taxon>
        <taxon>Hexacorallia</taxon>
        <taxon>Actiniaria</taxon>
        <taxon>Edwardsiidae</taxon>
        <taxon>Nematostella</taxon>
    </lineage>
</organism>
<dbReference type="InParanoid" id="A7T1U3"/>
<keyword evidence="2" id="KW-1185">Reference proteome</keyword>